<evidence type="ECO:0000256" key="1">
    <source>
        <dbReference type="SAM" id="MobiDB-lite"/>
    </source>
</evidence>
<evidence type="ECO:0000313" key="2">
    <source>
        <dbReference type="EMBL" id="MED6292136.1"/>
    </source>
</evidence>
<dbReference type="Proteomes" id="UP001352852">
    <property type="component" value="Unassembled WGS sequence"/>
</dbReference>
<sequence length="140" mass="15466">MVLNFNGKEPKLCRAEPTPDESSRVGTNGQGPLVCGKIKPSTTFHPMMTHVAFVFISCTSLTSVSSSLSNHLNITPKGTLERPIRCIFLDIRKKLEYLERTYANKAENMQPPSKKPCQDSNSGHSCCKAIVPPCYPVKIQ</sequence>
<name>A0ABU7EYM0_9TELE</name>
<organism evidence="2 3">
    <name type="scientific">Characodon lateralis</name>
    <dbReference type="NCBI Taxonomy" id="208331"/>
    <lineage>
        <taxon>Eukaryota</taxon>
        <taxon>Metazoa</taxon>
        <taxon>Chordata</taxon>
        <taxon>Craniata</taxon>
        <taxon>Vertebrata</taxon>
        <taxon>Euteleostomi</taxon>
        <taxon>Actinopterygii</taxon>
        <taxon>Neopterygii</taxon>
        <taxon>Teleostei</taxon>
        <taxon>Neoteleostei</taxon>
        <taxon>Acanthomorphata</taxon>
        <taxon>Ovalentaria</taxon>
        <taxon>Atherinomorphae</taxon>
        <taxon>Cyprinodontiformes</taxon>
        <taxon>Goodeidae</taxon>
        <taxon>Characodon</taxon>
    </lineage>
</organism>
<reference evidence="2 3" key="1">
    <citation type="submission" date="2021-06" db="EMBL/GenBank/DDBJ databases">
        <authorList>
            <person name="Palmer J.M."/>
        </authorList>
    </citation>
    <scope>NUCLEOTIDE SEQUENCE [LARGE SCALE GENOMIC DNA]</scope>
    <source>
        <strain evidence="2 3">CL_MEX2019</strain>
        <tissue evidence="2">Muscle</tissue>
    </source>
</reference>
<dbReference type="EMBL" id="JAHUTJ010070211">
    <property type="protein sequence ID" value="MED6292136.1"/>
    <property type="molecule type" value="Genomic_DNA"/>
</dbReference>
<proteinExistence type="predicted"/>
<comment type="caution">
    <text evidence="2">The sequence shown here is derived from an EMBL/GenBank/DDBJ whole genome shotgun (WGS) entry which is preliminary data.</text>
</comment>
<protein>
    <submittedName>
        <fullName evidence="2">Uncharacterized protein</fullName>
    </submittedName>
</protein>
<evidence type="ECO:0000313" key="3">
    <source>
        <dbReference type="Proteomes" id="UP001352852"/>
    </source>
</evidence>
<feature type="region of interest" description="Disordered" evidence="1">
    <location>
        <begin position="1"/>
        <end position="28"/>
    </location>
</feature>
<keyword evidence="3" id="KW-1185">Reference proteome</keyword>
<gene>
    <name evidence="2" type="ORF">CHARACLAT_030562</name>
</gene>
<accession>A0ABU7EYM0</accession>